<keyword evidence="2" id="KW-1185">Reference proteome</keyword>
<comment type="caution">
    <text evidence="1">The sequence shown here is derived from an EMBL/GenBank/DDBJ whole genome shotgun (WGS) entry which is preliminary data.</text>
</comment>
<dbReference type="Proteomes" id="UP000238350">
    <property type="component" value="Unassembled WGS sequence"/>
</dbReference>
<accession>A0A2T0FFF7</accession>
<gene>
    <name evidence="1" type="ORF">B9G98_01351</name>
</gene>
<organism evidence="1 2">
    <name type="scientific">Wickerhamiella sorbophila</name>
    <dbReference type="NCBI Taxonomy" id="45607"/>
    <lineage>
        <taxon>Eukaryota</taxon>
        <taxon>Fungi</taxon>
        <taxon>Dikarya</taxon>
        <taxon>Ascomycota</taxon>
        <taxon>Saccharomycotina</taxon>
        <taxon>Dipodascomycetes</taxon>
        <taxon>Dipodascales</taxon>
        <taxon>Trichomonascaceae</taxon>
        <taxon>Wickerhamiella</taxon>
    </lineage>
</organism>
<dbReference type="InterPro" id="IPR035187">
    <property type="entry name" value="Mpm1"/>
</dbReference>
<dbReference type="AlphaFoldDB" id="A0A2T0FFF7"/>
<protein>
    <submittedName>
        <fullName evidence="1">Mitochondrial peculiar membrane protein 1</fullName>
    </submittedName>
</protein>
<dbReference type="OrthoDB" id="4044171at2759"/>
<dbReference type="Pfam" id="PF17234">
    <property type="entry name" value="MPM1"/>
    <property type="match status" value="2"/>
</dbReference>
<reference evidence="1 2" key="1">
    <citation type="submission" date="2017-04" db="EMBL/GenBank/DDBJ databases">
        <title>Genome sequencing of [Candida] sorbophila.</title>
        <authorList>
            <person name="Ahn J.O."/>
        </authorList>
    </citation>
    <scope>NUCLEOTIDE SEQUENCE [LARGE SCALE GENOMIC DNA]</scope>
    <source>
        <strain evidence="1 2">DS02</strain>
    </source>
</reference>
<dbReference type="RefSeq" id="XP_024663677.1">
    <property type="nucleotide sequence ID" value="XM_024807909.1"/>
</dbReference>
<dbReference type="EMBL" id="NDIQ01000001">
    <property type="protein sequence ID" value="PRT53731.1"/>
    <property type="molecule type" value="Genomic_DNA"/>
</dbReference>
<name>A0A2T0FFF7_9ASCO</name>
<evidence type="ECO:0000313" key="2">
    <source>
        <dbReference type="Proteomes" id="UP000238350"/>
    </source>
</evidence>
<sequence>MPSESNNPWDQLKDSIDDARDWSTRTIDLANRKFNEYSDRVQTDGWYSLPGADLLNSVMSENPLVASRVPSLYRYSQCKENNGVSAWTREGIWKCLMPSKDEIDFSDNKLFRDYTGYLDFKLSMYKAQQAQLENDRRKRHQSVMWRTPKFISEEEAQGKNAVGERSFTQTITDETGHTETKRTLYKYFDDGTAFKKEETSAGGKGSWFW</sequence>
<proteinExistence type="predicted"/>
<dbReference type="STRING" id="45607.A0A2T0FFF7"/>
<dbReference type="GeneID" id="36515100"/>
<evidence type="ECO:0000313" key="1">
    <source>
        <dbReference type="EMBL" id="PRT53731.1"/>
    </source>
</evidence>